<dbReference type="InterPro" id="IPR036271">
    <property type="entry name" value="Tet_transcr_reg_TetR-rel_C_sf"/>
</dbReference>
<proteinExistence type="predicted"/>
<comment type="caution">
    <text evidence="2">The sequence shown here is derived from an EMBL/GenBank/DDBJ whole genome shotgun (WGS) entry which is preliminary data.</text>
</comment>
<keyword evidence="3" id="KW-1185">Reference proteome</keyword>
<dbReference type="Proteomes" id="UP000567795">
    <property type="component" value="Unassembled WGS sequence"/>
</dbReference>
<evidence type="ECO:0000313" key="3">
    <source>
        <dbReference type="Proteomes" id="UP000567795"/>
    </source>
</evidence>
<sequence>MAIGSPPPLSPRARRIAEASCAVLAEHGPRGLTHRAVDAAAGLPVGSTSNVARSRRALLELTLRHIAERERGEITPLLDRALSEPPDAGAAAPAGPPEPAEVAALLAAHLRQAVTTERARTAVRFELALEAVRRPELAPLYTAAGAEFRRQAVEIVRALGSRAPERHGWSLLAYVQGVLFHTVAGGTAVPTPTERELTVSLTELLTGMLAEPGADGAPG</sequence>
<dbReference type="InterPro" id="IPR009057">
    <property type="entry name" value="Homeodomain-like_sf"/>
</dbReference>
<gene>
    <name evidence="2" type="ORF">FHU37_001342</name>
</gene>
<dbReference type="Gene3D" id="1.10.357.10">
    <property type="entry name" value="Tetracycline Repressor, domain 2"/>
    <property type="match status" value="1"/>
</dbReference>
<name>A0A852ZPV2_9ACTN</name>
<protein>
    <submittedName>
        <fullName evidence="2">AcrR family transcriptional regulator</fullName>
    </submittedName>
</protein>
<dbReference type="SUPFAM" id="SSF48498">
    <property type="entry name" value="Tetracyclin repressor-like, C-terminal domain"/>
    <property type="match status" value="1"/>
</dbReference>
<dbReference type="RefSeq" id="WP_179813296.1">
    <property type="nucleotide sequence ID" value="NZ_JACBZD010000001.1"/>
</dbReference>
<feature type="domain" description="Tetracyclin repressor-like C-terminal group 31" evidence="1">
    <location>
        <begin position="98"/>
        <end position="206"/>
    </location>
</feature>
<dbReference type="SUPFAM" id="SSF46689">
    <property type="entry name" value="Homeodomain-like"/>
    <property type="match status" value="1"/>
</dbReference>
<dbReference type="Pfam" id="PF17940">
    <property type="entry name" value="TetR_C_31"/>
    <property type="match status" value="1"/>
</dbReference>
<organism evidence="2 3">
    <name type="scientific">Allostreptomyces psammosilenae</name>
    <dbReference type="NCBI Taxonomy" id="1892865"/>
    <lineage>
        <taxon>Bacteria</taxon>
        <taxon>Bacillati</taxon>
        <taxon>Actinomycetota</taxon>
        <taxon>Actinomycetes</taxon>
        <taxon>Kitasatosporales</taxon>
        <taxon>Streptomycetaceae</taxon>
        <taxon>Allostreptomyces</taxon>
    </lineage>
</organism>
<reference evidence="2 3" key="1">
    <citation type="submission" date="2020-07" db="EMBL/GenBank/DDBJ databases">
        <title>Sequencing the genomes of 1000 actinobacteria strains.</title>
        <authorList>
            <person name="Klenk H.-P."/>
        </authorList>
    </citation>
    <scope>NUCLEOTIDE SEQUENCE [LARGE SCALE GENOMIC DNA]</scope>
    <source>
        <strain evidence="2 3">DSM 42178</strain>
    </source>
</reference>
<dbReference type="EMBL" id="JACBZD010000001">
    <property type="protein sequence ID" value="NYI04399.1"/>
    <property type="molecule type" value="Genomic_DNA"/>
</dbReference>
<dbReference type="InterPro" id="IPR041583">
    <property type="entry name" value="TetR_C_31"/>
</dbReference>
<dbReference type="AlphaFoldDB" id="A0A852ZPV2"/>
<evidence type="ECO:0000313" key="2">
    <source>
        <dbReference type="EMBL" id="NYI04399.1"/>
    </source>
</evidence>
<evidence type="ECO:0000259" key="1">
    <source>
        <dbReference type="Pfam" id="PF17940"/>
    </source>
</evidence>
<accession>A0A852ZPV2</accession>